<dbReference type="PANTHER" id="PTHR43546">
    <property type="entry name" value="UPF0173 METAL-DEPENDENT HYDROLASE MJ1163-RELATED"/>
    <property type="match status" value="1"/>
</dbReference>
<evidence type="ECO:0000313" key="4">
    <source>
        <dbReference type="Proteomes" id="UP001596417"/>
    </source>
</evidence>
<protein>
    <submittedName>
        <fullName evidence="3">MBL fold metallo-hydrolase</fullName>
    </submittedName>
</protein>
<keyword evidence="1" id="KW-0378">Hydrolase</keyword>
<proteinExistence type="predicted"/>
<dbReference type="Gene3D" id="3.60.15.10">
    <property type="entry name" value="Ribonuclease Z/Hydroxyacylglutathione hydrolase-like"/>
    <property type="match status" value="1"/>
</dbReference>
<gene>
    <name evidence="3" type="ORF">ACFQL7_05665</name>
</gene>
<dbReference type="InterPro" id="IPR036866">
    <property type="entry name" value="RibonucZ/Hydroxyglut_hydro"/>
</dbReference>
<dbReference type="InterPro" id="IPR050114">
    <property type="entry name" value="UPF0173_UPF0282_UlaG_hydrolase"/>
</dbReference>
<organism evidence="3 4">
    <name type="scientific">Halocatena marina</name>
    <dbReference type="NCBI Taxonomy" id="2934937"/>
    <lineage>
        <taxon>Archaea</taxon>
        <taxon>Methanobacteriati</taxon>
        <taxon>Methanobacteriota</taxon>
        <taxon>Stenosarchaea group</taxon>
        <taxon>Halobacteria</taxon>
        <taxon>Halobacteriales</taxon>
        <taxon>Natronomonadaceae</taxon>
        <taxon>Halocatena</taxon>
    </lineage>
</organism>
<evidence type="ECO:0000313" key="3">
    <source>
        <dbReference type="EMBL" id="MFC7189385.1"/>
    </source>
</evidence>
<dbReference type="Pfam" id="PF12706">
    <property type="entry name" value="Lactamase_B_2"/>
    <property type="match status" value="1"/>
</dbReference>
<accession>A0ABD5YPB9</accession>
<dbReference type="Proteomes" id="UP001596417">
    <property type="component" value="Unassembled WGS sequence"/>
</dbReference>
<name>A0ABD5YPB9_9EURY</name>
<dbReference type="PANTHER" id="PTHR43546:SF9">
    <property type="entry name" value="L-ASCORBATE-6-PHOSPHATE LACTONASE ULAG-RELATED"/>
    <property type="match status" value="1"/>
</dbReference>
<sequence length="285" mass="31864">MIRSTWDEWFIEEVENAVIDGLSIWYLGATGFIIRTATTTMYIDPYFGIGEHRSDAVRICPIPMDPSDATLCDAILITHEHVDHMHPPSYIPLGESLDATIHAPETCFINPDYDGPLRIPPPQRSTVKPGDTFEVGDLTVYVFAANDTDAVEPVSFVIEHASGTFYHGGDTKYTDQFIAIGERFDITLAASAFGTVGPFTPPDEVRVKPTRWYMDGNEMIKAAVALGVERLVPTHYNLWKGFETDPKVLHDHAVSFRYPNVIEMVRVGDRLDIKQPGIVPPEWAE</sequence>
<comment type="caution">
    <text evidence="3">The sequence shown here is derived from an EMBL/GenBank/DDBJ whole genome shotgun (WGS) entry which is preliminary data.</text>
</comment>
<dbReference type="AlphaFoldDB" id="A0ABD5YPB9"/>
<dbReference type="GeneID" id="76198954"/>
<dbReference type="InterPro" id="IPR001279">
    <property type="entry name" value="Metallo-B-lactamas"/>
</dbReference>
<dbReference type="EMBL" id="JBHTAX010000001">
    <property type="protein sequence ID" value="MFC7189385.1"/>
    <property type="molecule type" value="Genomic_DNA"/>
</dbReference>
<dbReference type="SUPFAM" id="SSF56281">
    <property type="entry name" value="Metallo-hydrolase/oxidoreductase"/>
    <property type="match status" value="1"/>
</dbReference>
<dbReference type="RefSeq" id="WP_264554984.1">
    <property type="nucleotide sequence ID" value="NZ_CP109979.1"/>
</dbReference>
<keyword evidence="4" id="KW-1185">Reference proteome</keyword>
<feature type="domain" description="Metallo-beta-lactamase" evidence="2">
    <location>
        <begin position="41"/>
        <end position="236"/>
    </location>
</feature>
<reference evidence="3 4" key="1">
    <citation type="journal article" date="2019" name="Int. J. Syst. Evol. Microbiol.">
        <title>The Global Catalogue of Microorganisms (GCM) 10K type strain sequencing project: providing services to taxonomists for standard genome sequencing and annotation.</title>
        <authorList>
            <consortium name="The Broad Institute Genomics Platform"/>
            <consortium name="The Broad Institute Genome Sequencing Center for Infectious Disease"/>
            <person name="Wu L."/>
            <person name="Ma J."/>
        </authorList>
    </citation>
    <scope>NUCLEOTIDE SEQUENCE [LARGE SCALE GENOMIC DNA]</scope>
    <source>
        <strain evidence="3 4">RDMS1</strain>
    </source>
</reference>
<evidence type="ECO:0000256" key="1">
    <source>
        <dbReference type="ARBA" id="ARBA00022801"/>
    </source>
</evidence>
<evidence type="ECO:0000259" key="2">
    <source>
        <dbReference type="Pfam" id="PF12706"/>
    </source>
</evidence>
<dbReference type="GO" id="GO:0016787">
    <property type="term" value="F:hydrolase activity"/>
    <property type="evidence" value="ECO:0007669"/>
    <property type="project" value="UniProtKB-KW"/>
</dbReference>